<accession>A0A8J3AAC9</accession>
<sequence>MADAGTSRTSLLLRGILDACLLALVAERDRYGYELATALRDAGLPLVADGTIYPALSRLEKRGHVESYRVPAAGGPPRRYYRLTPAGHEELATARAVWRTVTGGVDAVLARGDDHVLTTPTG</sequence>
<dbReference type="PANTHER" id="PTHR33169:SF14">
    <property type="entry name" value="TRANSCRIPTIONAL REGULATOR RV3488"/>
    <property type="match status" value="1"/>
</dbReference>
<dbReference type="SUPFAM" id="SSF46785">
    <property type="entry name" value="Winged helix' DNA-binding domain"/>
    <property type="match status" value="1"/>
</dbReference>
<dbReference type="PANTHER" id="PTHR33169">
    <property type="entry name" value="PADR-FAMILY TRANSCRIPTIONAL REGULATOR"/>
    <property type="match status" value="1"/>
</dbReference>
<name>A0A8J3AAC9_9ACTN</name>
<dbReference type="InterPro" id="IPR036390">
    <property type="entry name" value="WH_DNA-bd_sf"/>
</dbReference>
<evidence type="ECO:0000313" key="2">
    <source>
        <dbReference type="EMBL" id="GGI06332.1"/>
    </source>
</evidence>
<dbReference type="Pfam" id="PF03551">
    <property type="entry name" value="PadR"/>
    <property type="match status" value="1"/>
</dbReference>
<dbReference type="InterPro" id="IPR005149">
    <property type="entry name" value="Tscrpt_reg_PadR_N"/>
</dbReference>
<dbReference type="Gene3D" id="1.10.10.10">
    <property type="entry name" value="Winged helix-like DNA-binding domain superfamily/Winged helix DNA-binding domain"/>
    <property type="match status" value="1"/>
</dbReference>
<dbReference type="InterPro" id="IPR036388">
    <property type="entry name" value="WH-like_DNA-bd_sf"/>
</dbReference>
<reference evidence="2" key="2">
    <citation type="submission" date="2020-09" db="EMBL/GenBank/DDBJ databases">
        <authorList>
            <person name="Sun Q."/>
            <person name="Zhou Y."/>
        </authorList>
    </citation>
    <scope>NUCLEOTIDE SEQUENCE</scope>
    <source>
        <strain evidence="2">CGMCC 1.14988</strain>
    </source>
</reference>
<dbReference type="Proteomes" id="UP000650511">
    <property type="component" value="Unassembled WGS sequence"/>
</dbReference>
<dbReference type="InterPro" id="IPR052509">
    <property type="entry name" value="Metal_resp_DNA-bind_regulator"/>
</dbReference>
<reference evidence="2" key="1">
    <citation type="journal article" date="2014" name="Int. J. Syst. Evol. Microbiol.">
        <title>Complete genome sequence of Corynebacterium casei LMG S-19264T (=DSM 44701T), isolated from a smear-ripened cheese.</title>
        <authorList>
            <consortium name="US DOE Joint Genome Institute (JGI-PGF)"/>
            <person name="Walter F."/>
            <person name="Albersmeier A."/>
            <person name="Kalinowski J."/>
            <person name="Ruckert C."/>
        </authorList>
    </citation>
    <scope>NUCLEOTIDE SEQUENCE</scope>
    <source>
        <strain evidence="2">CGMCC 1.14988</strain>
    </source>
</reference>
<dbReference type="EMBL" id="BMHA01000006">
    <property type="protein sequence ID" value="GGI06332.1"/>
    <property type="molecule type" value="Genomic_DNA"/>
</dbReference>
<gene>
    <name evidence="2" type="ORF">GCM10011354_18560</name>
</gene>
<feature type="domain" description="Transcription regulator PadR N-terminal" evidence="1">
    <location>
        <begin position="21"/>
        <end position="92"/>
    </location>
</feature>
<dbReference type="AlphaFoldDB" id="A0A8J3AAC9"/>
<evidence type="ECO:0000259" key="1">
    <source>
        <dbReference type="Pfam" id="PF03551"/>
    </source>
</evidence>
<comment type="caution">
    <text evidence="2">The sequence shown here is derived from an EMBL/GenBank/DDBJ whole genome shotgun (WGS) entry which is preliminary data.</text>
</comment>
<organism evidence="2 3">
    <name type="scientific">Egicoccus halophilus</name>
    <dbReference type="NCBI Taxonomy" id="1670830"/>
    <lineage>
        <taxon>Bacteria</taxon>
        <taxon>Bacillati</taxon>
        <taxon>Actinomycetota</taxon>
        <taxon>Nitriliruptoria</taxon>
        <taxon>Egicoccales</taxon>
        <taxon>Egicoccaceae</taxon>
        <taxon>Egicoccus</taxon>
    </lineage>
</organism>
<dbReference type="RefSeq" id="WP_130650576.1">
    <property type="nucleotide sequence ID" value="NZ_BMHA01000006.1"/>
</dbReference>
<keyword evidence="3" id="KW-1185">Reference proteome</keyword>
<protein>
    <submittedName>
        <fullName evidence="2">PadR family transcriptional regulator</fullName>
    </submittedName>
</protein>
<dbReference type="OrthoDB" id="122286at2"/>
<proteinExistence type="predicted"/>
<evidence type="ECO:0000313" key="3">
    <source>
        <dbReference type="Proteomes" id="UP000650511"/>
    </source>
</evidence>